<proteinExistence type="predicted"/>
<evidence type="ECO:0000313" key="2">
    <source>
        <dbReference type="Proteomes" id="UP000294933"/>
    </source>
</evidence>
<protein>
    <submittedName>
        <fullName evidence="1">Uncharacterized protein</fullName>
    </submittedName>
</protein>
<evidence type="ECO:0000313" key="1">
    <source>
        <dbReference type="EMBL" id="TDL26780.1"/>
    </source>
</evidence>
<name>A0A4Y7QIQ2_9AGAM</name>
<keyword evidence="2" id="KW-1185">Reference proteome</keyword>
<dbReference type="AlphaFoldDB" id="A0A4Y7QIQ2"/>
<accession>A0A4Y7QIQ2</accession>
<gene>
    <name evidence="1" type="ORF">BD410DRAFT_878488</name>
</gene>
<dbReference type="VEuPathDB" id="FungiDB:BD410DRAFT_878488"/>
<organism evidence="1 2">
    <name type="scientific">Rickenella mellea</name>
    <dbReference type="NCBI Taxonomy" id="50990"/>
    <lineage>
        <taxon>Eukaryota</taxon>
        <taxon>Fungi</taxon>
        <taxon>Dikarya</taxon>
        <taxon>Basidiomycota</taxon>
        <taxon>Agaricomycotina</taxon>
        <taxon>Agaricomycetes</taxon>
        <taxon>Hymenochaetales</taxon>
        <taxon>Rickenellaceae</taxon>
        <taxon>Rickenella</taxon>
    </lineage>
</organism>
<dbReference type="Proteomes" id="UP000294933">
    <property type="component" value="Unassembled WGS sequence"/>
</dbReference>
<sequence>MTNLGSSSRFHEQFQHGYLEFEIGTAGLIVESGDLTIMERSTSGIVVIHHRRLRSTIDIYSFGRQNDGIKLSNYCWAEVTELSRVEDHRITCPTAPVGNHEKYGIIVIPSPKKILPPDMGVINYGVSVSVHGIIADIRRRQRESQCQGTFANHTVISQLAKRCVNPIAAVTASGGNSSALLPT</sequence>
<reference evidence="1 2" key="1">
    <citation type="submission" date="2018-06" db="EMBL/GenBank/DDBJ databases">
        <title>A transcriptomic atlas of mushroom development highlights an independent origin of complex multicellularity.</title>
        <authorList>
            <consortium name="DOE Joint Genome Institute"/>
            <person name="Krizsan K."/>
            <person name="Almasi E."/>
            <person name="Merenyi Z."/>
            <person name="Sahu N."/>
            <person name="Viragh M."/>
            <person name="Koszo T."/>
            <person name="Mondo S."/>
            <person name="Kiss B."/>
            <person name="Balint B."/>
            <person name="Kues U."/>
            <person name="Barry K."/>
            <person name="Hegedus J.C."/>
            <person name="Henrissat B."/>
            <person name="Johnson J."/>
            <person name="Lipzen A."/>
            <person name="Ohm R."/>
            <person name="Nagy I."/>
            <person name="Pangilinan J."/>
            <person name="Yan J."/>
            <person name="Xiong Y."/>
            <person name="Grigoriev I.V."/>
            <person name="Hibbett D.S."/>
            <person name="Nagy L.G."/>
        </authorList>
    </citation>
    <scope>NUCLEOTIDE SEQUENCE [LARGE SCALE GENOMIC DNA]</scope>
    <source>
        <strain evidence="1 2">SZMC22713</strain>
    </source>
</reference>
<dbReference type="EMBL" id="ML170160">
    <property type="protein sequence ID" value="TDL26780.1"/>
    <property type="molecule type" value="Genomic_DNA"/>
</dbReference>